<proteinExistence type="predicted"/>
<evidence type="ECO:0000313" key="2">
    <source>
        <dbReference type="Proteomes" id="UP000189337"/>
    </source>
</evidence>
<sequence>MKNKESQVAYKFTAEDFYRILNNQEKKCMLTGRELTPENTNAEHILPLRRGGKHEKNNICLVVEELSKLKRYYDEEEIVQLAADIINFKGKEYGYTCKKIHKSKKV</sequence>
<accession>A0AB73N0Z2</accession>
<name>A0AB73N0Z2_9LEPT</name>
<evidence type="ECO:0000313" key="1">
    <source>
        <dbReference type="EMBL" id="ONF92548.1"/>
    </source>
</evidence>
<dbReference type="Gene3D" id="1.10.30.50">
    <property type="match status" value="1"/>
</dbReference>
<dbReference type="AlphaFoldDB" id="A0AB73N0Z2"/>
<comment type="caution">
    <text evidence="1">The sequence shown here is derived from an EMBL/GenBank/DDBJ whole genome shotgun (WGS) entry which is preliminary data.</text>
</comment>
<dbReference type="Proteomes" id="UP000189337">
    <property type="component" value="Unassembled WGS sequence"/>
</dbReference>
<organism evidence="1 2">
    <name type="scientific">Leptospira santarosai</name>
    <dbReference type="NCBI Taxonomy" id="28183"/>
    <lineage>
        <taxon>Bacteria</taxon>
        <taxon>Pseudomonadati</taxon>
        <taxon>Spirochaetota</taxon>
        <taxon>Spirochaetia</taxon>
        <taxon>Leptospirales</taxon>
        <taxon>Leptospiraceae</taxon>
        <taxon>Leptospira</taxon>
    </lineage>
</organism>
<reference evidence="1 2" key="1">
    <citation type="submission" date="2017-01" db="EMBL/GenBank/DDBJ databases">
        <title>Comparative genomic analysis of Brazilian Leptospira santarosai.</title>
        <authorList>
            <person name="Moreno L.Z."/>
            <person name="Miraglia F."/>
            <person name="Kremer F.S."/>
            <person name="Eslabao M.R."/>
            <person name="Lilenbaum W."/>
            <person name="Dellagostin O.A."/>
            <person name="Moreno A.M."/>
        </authorList>
    </citation>
    <scope>NUCLEOTIDE SEQUENCE [LARGE SCALE GENOMIC DNA]</scope>
    <source>
        <strain evidence="1 2">M52/8-19</strain>
    </source>
</reference>
<dbReference type="EMBL" id="MTSU01000011">
    <property type="protein sequence ID" value="ONF92548.1"/>
    <property type="molecule type" value="Genomic_DNA"/>
</dbReference>
<dbReference type="RefSeq" id="WP_046943877.1">
    <property type="nucleotide sequence ID" value="NZ_CP028370.1"/>
</dbReference>
<protein>
    <recommendedName>
        <fullName evidence="3">HNH endonuclease</fullName>
    </recommendedName>
</protein>
<evidence type="ECO:0008006" key="3">
    <source>
        <dbReference type="Google" id="ProtNLM"/>
    </source>
</evidence>
<gene>
    <name evidence="1" type="ORF">BWD14_12725</name>
</gene>